<dbReference type="EMBL" id="CP021361">
    <property type="protein sequence ID" value="ART52233.1"/>
    <property type="molecule type" value="Genomic_DNA"/>
</dbReference>
<protein>
    <submittedName>
        <fullName evidence="1">Uncharacterized protein</fullName>
    </submittedName>
</protein>
<gene>
    <name evidence="1" type="ORF">CBP34_12030</name>
</gene>
<dbReference type="KEGG" id="acin:CBP34_12030"/>
<dbReference type="AlphaFoldDB" id="A0A240U4A4"/>
<sequence>MTSEMLTVEEALLRAEQIDRNLDAFDETAPQTVVAMGGRDALARSCEMTCIGPIPRIDADTWQAMSNEYEAGRQHGSVNRGA</sequence>
<accession>A0A240U4A4</accession>
<reference evidence="1 2" key="1">
    <citation type="submission" date="2017-05" db="EMBL/GenBank/DDBJ databases">
        <title>Polyphasic characterization of four soil-derived phenanthrene-degrading Acidovorax strains and proposal of Acidovorax phenanthrenivorans sp. nov.</title>
        <authorList>
            <person name="Singleton D.R."/>
            <person name="Lee J."/>
            <person name="Dickey A.N."/>
            <person name="Stroud A."/>
            <person name="Scholl E.H."/>
            <person name="Wright F.A."/>
            <person name="Aitken M.D."/>
        </authorList>
    </citation>
    <scope>NUCLEOTIDE SEQUENCE [LARGE SCALE GENOMIC DNA]</scope>
    <source>
        <strain evidence="1">NA3</strain>
    </source>
</reference>
<keyword evidence="2" id="KW-1185">Reference proteome</keyword>
<organism evidence="1 2">
    <name type="scientific">Acidovorax carolinensis</name>
    <dbReference type="NCBI Taxonomy" id="553814"/>
    <lineage>
        <taxon>Bacteria</taxon>
        <taxon>Pseudomonadati</taxon>
        <taxon>Pseudomonadota</taxon>
        <taxon>Betaproteobacteria</taxon>
        <taxon>Burkholderiales</taxon>
        <taxon>Comamonadaceae</taxon>
        <taxon>Acidovorax</taxon>
    </lineage>
</organism>
<name>A0A240U4A4_9BURK</name>
<proteinExistence type="predicted"/>
<dbReference type="RefSeq" id="WP_094098149.1">
    <property type="nucleotide sequence ID" value="NZ_CP021361.1"/>
</dbReference>
<evidence type="ECO:0000313" key="1">
    <source>
        <dbReference type="EMBL" id="ART52233.1"/>
    </source>
</evidence>
<dbReference type="Proteomes" id="UP000194432">
    <property type="component" value="Chromosome 1"/>
</dbReference>
<evidence type="ECO:0000313" key="2">
    <source>
        <dbReference type="Proteomes" id="UP000194432"/>
    </source>
</evidence>